<gene>
    <name evidence="10" type="ORF">DQ392_07730</name>
</gene>
<feature type="transmembrane region" description="Helical" evidence="8">
    <location>
        <begin position="241"/>
        <end position="264"/>
    </location>
</feature>
<keyword evidence="5 8" id="KW-1133">Transmembrane helix</keyword>
<dbReference type="AlphaFoldDB" id="A0A367EXC2"/>
<dbReference type="SUPFAM" id="SSF103473">
    <property type="entry name" value="MFS general substrate transporter"/>
    <property type="match status" value="1"/>
</dbReference>
<feature type="transmembrane region" description="Helical" evidence="8">
    <location>
        <begin position="349"/>
        <end position="368"/>
    </location>
</feature>
<evidence type="ECO:0000256" key="2">
    <source>
        <dbReference type="ARBA" id="ARBA00022448"/>
    </source>
</evidence>
<feature type="transmembrane region" description="Helical" evidence="8">
    <location>
        <begin position="184"/>
        <end position="207"/>
    </location>
</feature>
<evidence type="ECO:0000256" key="7">
    <source>
        <dbReference type="SAM" id="MobiDB-lite"/>
    </source>
</evidence>
<feature type="compositionally biased region" description="Basic residues" evidence="7">
    <location>
        <begin position="29"/>
        <end position="52"/>
    </location>
</feature>
<feature type="transmembrane region" description="Helical" evidence="8">
    <location>
        <begin position="475"/>
        <end position="493"/>
    </location>
</feature>
<feature type="transmembrane region" description="Helical" evidence="8">
    <location>
        <begin position="407"/>
        <end position="430"/>
    </location>
</feature>
<evidence type="ECO:0000256" key="6">
    <source>
        <dbReference type="ARBA" id="ARBA00023136"/>
    </source>
</evidence>
<feature type="compositionally biased region" description="Gly residues" evidence="7">
    <location>
        <begin position="55"/>
        <end position="65"/>
    </location>
</feature>
<dbReference type="EMBL" id="QOIM01000025">
    <property type="protein sequence ID" value="RCG22349.1"/>
    <property type="molecule type" value="Genomic_DNA"/>
</dbReference>
<evidence type="ECO:0000256" key="8">
    <source>
        <dbReference type="SAM" id="Phobius"/>
    </source>
</evidence>
<dbReference type="PROSITE" id="PS00216">
    <property type="entry name" value="SUGAR_TRANSPORT_1"/>
    <property type="match status" value="1"/>
</dbReference>
<feature type="transmembrane region" description="Helical" evidence="8">
    <location>
        <begin position="117"/>
        <end position="140"/>
    </location>
</feature>
<comment type="subcellular location">
    <subcellularLocation>
        <location evidence="1">Cell membrane</location>
        <topology evidence="1">Multi-pass membrane protein</topology>
    </subcellularLocation>
</comment>
<feature type="compositionally biased region" description="Basic residues" evidence="7">
    <location>
        <begin position="81"/>
        <end position="90"/>
    </location>
</feature>
<dbReference type="OrthoDB" id="3177957at2"/>
<evidence type="ECO:0000313" key="11">
    <source>
        <dbReference type="Proteomes" id="UP000253507"/>
    </source>
</evidence>
<evidence type="ECO:0000313" key="10">
    <source>
        <dbReference type="EMBL" id="RCG22349.1"/>
    </source>
</evidence>
<dbReference type="PANTHER" id="PTHR23517:SF13">
    <property type="entry name" value="MAJOR FACILITATOR SUPERFAMILY MFS_1"/>
    <property type="match status" value="1"/>
</dbReference>
<dbReference type="InterPro" id="IPR005829">
    <property type="entry name" value="Sugar_transporter_CS"/>
</dbReference>
<dbReference type="Gene3D" id="1.20.1250.20">
    <property type="entry name" value="MFS general substrate transporter like domains"/>
    <property type="match status" value="1"/>
</dbReference>
<dbReference type="InterPro" id="IPR011701">
    <property type="entry name" value="MFS"/>
</dbReference>
<keyword evidence="11" id="KW-1185">Reference proteome</keyword>
<protein>
    <submittedName>
        <fullName evidence="10">MFS transporter</fullName>
    </submittedName>
</protein>
<feature type="transmembrane region" description="Helical" evidence="8">
    <location>
        <begin position="270"/>
        <end position="290"/>
    </location>
</feature>
<feature type="region of interest" description="Disordered" evidence="7">
    <location>
        <begin position="1"/>
        <end position="110"/>
    </location>
</feature>
<dbReference type="PANTHER" id="PTHR23517">
    <property type="entry name" value="RESISTANCE PROTEIN MDTM, PUTATIVE-RELATED-RELATED"/>
    <property type="match status" value="1"/>
</dbReference>
<dbReference type="GO" id="GO:0005886">
    <property type="term" value="C:plasma membrane"/>
    <property type="evidence" value="ECO:0007669"/>
    <property type="project" value="UniProtKB-SubCell"/>
</dbReference>
<accession>A0A367EXC2</accession>
<keyword evidence="2" id="KW-0813">Transport</keyword>
<feature type="transmembrane region" description="Helical" evidence="8">
    <location>
        <begin position="152"/>
        <end position="172"/>
    </location>
</feature>
<keyword evidence="6 8" id="KW-0472">Membrane</keyword>
<dbReference type="InterPro" id="IPR020846">
    <property type="entry name" value="MFS_dom"/>
</dbReference>
<feature type="transmembrane region" description="Helical" evidence="8">
    <location>
        <begin position="213"/>
        <end position="234"/>
    </location>
</feature>
<feature type="domain" description="Major facilitator superfamily (MFS) profile" evidence="9">
    <location>
        <begin position="117"/>
        <end position="496"/>
    </location>
</feature>
<proteinExistence type="predicted"/>
<evidence type="ECO:0000259" key="9">
    <source>
        <dbReference type="PROSITE" id="PS50850"/>
    </source>
</evidence>
<feature type="transmembrane region" description="Helical" evidence="8">
    <location>
        <begin position="380"/>
        <end position="401"/>
    </location>
</feature>
<dbReference type="InterPro" id="IPR050171">
    <property type="entry name" value="MFS_Transporters"/>
</dbReference>
<dbReference type="InterPro" id="IPR036259">
    <property type="entry name" value="MFS_trans_sf"/>
</dbReference>
<evidence type="ECO:0000256" key="3">
    <source>
        <dbReference type="ARBA" id="ARBA00022475"/>
    </source>
</evidence>
<keyword evidence="4 8" id="KW-0812">Transmembrane</keyword>
<dbReference type="Pfam" id="PF07690">
    <property type="entry name" value="MFS_1"/>
    <property type="match status" value="1"/>
</dbReference>
<comment type="caution">
    <text evidence="10">The sequence shown here is derived from an EMBL/GenBank/DDBJ whole genome shotgun (WGS) entry which is preliminary data.</text>
</comment>
<reference evidence="10 11" key="1">
    <citation type="submission" date="2018-06" db="EMBL/GenBank/DDBJ databases">
        <title>Streptomyces reniochalinae sp. nov. and Streptomyces diacarnus sp. nov. from marine sponges.</title>
        <authorList>
            <person name="Li L."/>
        </authorList>
    </citation>
    <scope>NUCLEOTIDE SEQUENCE [LARGE SCALE GENOMIC DNA]</scope>
    <source>
        <strain evidence="10 11">LHW50302</strain>
    </source>
</reference>
<keyword evidence="3" id="KW-1003">Cell membrane</keyword>
<feature type="transmembrane region" description="Helical" evidence="8">
    <location>
        <begin position="317"/>
        <end position="337"/>
    </location>
</feature>
<evidence type="ECO:0000256" key="5">
    <source>
        <dbReference type="ARBA" id="ARBA00022989"/>
    </source>
</evidence>
<dbReference type="GO" id="GO:0022857">
    <property type="term" value="F:transmembrane transporter activity"/>
    <property type="evidence" value="ECO:0007669"/>
    <property type="project" value="InterPro"/>
</dbReference>
<evidence type="ECO:0000256" key="1">
    <source>
        <dbReference type="ARBA" id="ARBA00004651"/>
    </source>
</evidence>
<dbReference type="Proteomes" id="UP000253507">
    <property type="component" value="Unassembled WGS sequence"/>
</dbReference>
<evidence type="ECO:0000256" key="4">
    <source>
        <dbReference type="ARBA" id="ARBA00022692"/>
    </source>
</evidence>
<feature type="compositionally biased region" description="Gly residues" evidence="7">
    <location>
        <begin position="1"/>
        <end position="16"/>
    </location>
</feature>
<dbReference type="PROSITE" id="PS50850">
    <property type="entry name" value="MFS"/>
    <property type="match status" value="1"/>
</dbReference>
<name>A0A367EXC2_9ACTN</name>
<feature type="transmembrane region" description="Helical" evidence="8">
    <location>
        <begin position="442"/>
        <end position="463"/>
    </location>
</feature>
<sequence>MARGAGGPAGAAGRGGALPPEGQVGRRPPGARRRRRGQRQRGRGVRRRRRRDGRGGAGHRGGGGVRARRRAGRARPDRGRRALHLGRVRWHGPPEDHLGSPAVNSTEHDTGSPRSSLWYAAAAFVFAVGMAGTTLPTPLYGLYRQELGFGELMVTVVFAVYAVGVIAALLVAGDYSDKLGRRPLLFAALGLSAASAVCFLLEGGLPLLFAGRLLSGFAAGLFSGAATAAVLELAPGGSRGFAATAANMGGLGCGPLLAGVLAQYAPRPLVLPFVAHLALLAIGFVLTLVLPETVRRPRPRPGLRPRGMAVPREVRPVFVPAGLACFTGFAVFGLFTAVSPGFMSETLHLTNLAASGAVVFSVFCASLLGQAAAGRVRVALALPLGCLGLVAGMAQVGGSLLASSLPLLVTGAVTGGVGQGLAFRSALAAVSVRAPEEHRGGTISALFVVAYLGISLPVVGVGALSTGLGLRNAGLVFAGCVVALASVVGVHLWRTRDSDVTGAPEGSG</sequence>
<organism evidence="10 11">
    <name type="scientific">Streptomyces reniochalinae</name>
    <dbReference type="NCBI Taxonomy" id="2250578"/>
    <lineage>
        <taxon>Bacteria</taxon>
        <taxon>Bacillati</taxon>
        <taxon>Actinomycetota</taxon>
        <taxon>Actinomycetes</taxon>
        <taxon>Kitasatosporales</taxon>
        <taxon>Streptomycetaceae</taxon>
        <taxon>Streptomyces</taxon>
    </lineage>
</organism>